<sequence length="263" mass="28931">MASTYPQIVLFGDSLFQHAVETFGDFSLQGALQHYFWRRLDVVNRGLSGWTSAHAVQHIPHIFPERNGDDGPKMDYLVILFGANDAVLDLPTTSQYVPIEQYKENLTKIVTHPRITAHKPKILLVTPPPLDQIKVTGLNMAAGHSQAVRTSANSAAYSEVARQVARENPGVVSIDLQKAIMDKAIELSPGDCQVDGPVLGSPENGKSGALNELLPDGLHMAGPAYRIFFDLLVPHIGDEWKTLADDDRTGYVLPDWRELTGEK</sequence>
<keyword evidence="2" id="KW-0378">Hydrolase</keyword>
<keyword evidence="3" id="KW-1185">Reference proteome</keyword>
<dbReference type="Proteomes" id="UP000777438">
    <property type="component" value="Unassembled WGS sequence"/>
</dbReference>
<dbReference type="OrthoDB" id="671439at2759"/>
<evidence type="ECO:0000259" key="1">
    <source>
        <dbReference type="Pfam" id="PF13472"/>
    </source>
</evidence>
<organism evidence="2 3">
    <name type="scientific">Thelonectria olida</name>
    <dbReference type="NCBI Taxonomy" id="1576542"/>
    <lineage>
        <taxon>Eukaryota</taxon>
        <taxon>Fungi</taxon>
        <taxon>Dikarya</taxon>
        <taxon>Ascomycota</taxon>
        <taxon>Pezizomycotina</taxon>
        <taxon>Sordariomycetes</taxon>
        <taxon>Hypocreomycetidae</taxon>
        <taxon>Hypocreales</taxon>
        <taxon>Nectriaceae</taxon>
        <taxon>Thelonectria</taxon>
    </lineage>
</organism>
<reference evidence="2 3" key="1">
    <citation type="journal article" date="2021" name="Nat. Commun.">
        <title>Genetic determinants of endophytism in the Arabidopsis root mycobiome.</title>
        <authorList>
            <person name="Mesny F."/>
            <person name="Miyauchi S."/>
            <person name="Thiergart T."/>
            <person name="Pickel B."/>
            <person name="Atanasova L."/>
            <person name="Karlsson M."/>
            <person name="Huettel B."/>
            <person name="Barry K.W."/>
            <person name="Haridas S."/>
            <person name="Chen C."/>
            <person name="Bauer D."/>
            <person name="Andreopoulos W."/>
            <person name="Pangilinan J."/>
            <person name="LaButti K."/>
            <person name="Riley R."/>
            <person name="Lipzen A."/>
            <person name="Clum A."/>
            <person name="Drula E."/>
            <person name="Henrissat B."/>
            <person name="Kohler A."/>
            <person name="Grigoriev I.V."/>
            <person name="Martin F.M."/>
            <person name="Hacquard S."/>
        </authorList>
    </citation>
    <scope>NUCLEOTIDE SEQUENCE [LARGE SCALE GENOMIC DNA]</scope>
    <source>
        <strain evidence="2 3">MPI-CAGE-CH-0241</strain>
    </source>
</reference>
<dbReference type="CDD" id="cd01838">
    <property type="entry name" value="Isoamyl_acetate_hydrolase_like"/>
    <property type="match status" value="1"/>
</dbReference>
<gene>
    <name evidence="2" type="ORF">B0T10DRAFT_488391</name>
</gene>
<name>A0A9P9AS08_9HYPO</name>
<feature type="domain" description="SGNH hydrolase-type esterase" evidence="1">
    <location>
        <begin position="10"/>
        <end position="187"/>
    </location>
</feature>
<dbReference type="InterPro" id="IPR036514">
    <property type="entry name" value="SGNH_hydro_sf"/>
</dbReference>
<accession>A0A9P9AS08</accession>
<proteinExistence type="predicted"/>
<dbReference type="Gene3D" id="3.40.50.1110">
    <property type="entry name" value="SGNH hydrolase"/>
    <property type="match status" value="1"/>
</dbReference>
<comment type="caution">
    <text evidence="2">The sequence shown here is derived from an EMBL/GenBank/DDBJ whole genome shotgun (WGS) entry which is preliminary data.</text>
</comment>
<protein>
    <submittedName>
        <fullName evidence="2">SGNH hydrolase-type esterase domain-containing protein</fullName>
    </submittedName>
</protein>
<evidence type="ECO:0000313" key="2">
    <source>
        <dbReference type="EMBL" id="KAH6888556.1"/>
    </source>
</evidence>
<dbReference type="Pfam" id="PF13472">
    <property type="entry name" value="Lipase_GDSL_2"/>
    <property type="match status" value="1"/>
</dbReference>
<dbReference type="PANTHER" id="PTHR14209:SF19">
    <property type="entry name" value="ISOAMYL ACETATE-HYDROLYZING ESTERASE 1 HOMOLOG"/>
    <property type="match status" value="1"/>
</dbReference>
<dbReference type="PANTHER" id="PTHR14209">
    <property type="entry name" value="ISOAMYL ACETATE-HYDROLYZING ESTERASE 1"/>
    <property type="match status" value="1"/>
</dbReference>
<dbReference type="AlphaFoldDB" id="A0A9P9AS08"/>
<dbReference type="EMBL" id="JAGPYM010000012">
    <property type="protein sequence ID" value="KAH6888556.1"/>
    <property type="molecule type" value="Genomic_DNA"/>
</dbReference>
<dbReference type="InterPro" id="IPR013830">
    <property type="entry name" value="SGNH_hydro"/>
</dbReference>
<dbReference type="GO" id="GO:0016787">
    <property type="term" value="F:hydrolase activity"/>
    <property type="evidence" value="ECO:0007669"/>
    <property type="project" value="UniProtKB-KW"/>
</dbReference>
<evidence type="ECO:0000313" key="3">
    <source>
        <dbReference type="Proteomes" id="UP000777438"/>
    </source>
</evidence>
<dbReference type="SUPFAM" id="SSF52266">
    <property type="entry name" value="SGNH hydrolase"/>
    <property type="match status" value="1"/>
</dbReference>
<dbReference type="InterPro" id="IPR045136">
    <property type="entry name" value="Iah1-like"/>
</dbReference>